<name>A0A4D4MFV1_STRAX</name>
<protein>
    <submittedName>
        <fullName evidence="2">Uncharacterized protein</fullName>
    </submittedName>
</protein>
<gene>
    <name evidence="2" type="ORF">SAV31267_003580</name>
</gene>
<evidence type="ECO:0000313" key="2">
    <source>
        <dbReference type="EMBL" id="GDY70873.1"/>
    </source>
</evidence>
<sequence length="115" mass="12467">MAVQQHHRRPFSAVANENRCFIDLNPPGLKVLEQDPNLQPSLTPRPLHLSAQDNPALAREDHRADRLRKLDSSSEPTQPSSCPASAVDTTAQFANGVAAMPGTGQLPRRGLAEPD</sequence>
<comment type="caution">
    <text evidence="2">The sequence shown here is derived from an EMBL/GenBank/DDBJ whole genome shotgun (WGS) entry which is preliminary data.</text>
</comment>
<organism evidence="2 3">
    <name type="scientific">Streptomyces avermitilis</name>
    <dbReference type="NCBI Taxonomy" id="33903"/>
    <lineage>
        <taxon>Bacteria</taxon>
        <taxon>Bacillati</taxon>
        <taxon>Actinomycetota</taxon>
        <taxon>Actinomycetes</taxon>
        <taxon>Kitasatosporales</taxon>
        <taxon>Streptomycetaceae</taxon>
        <taxon>Streptomyces</taxon>
    </lineage>
</organism>
<reference evidence="2 3" key="1">
    <citation type="submission" date="2019-04" db="EMBL/GenBank/DDBJ databases">
        <title>Draft genome sequences of Streptomyces avermitilis ATCC 31267.</title>
        <authorList>
            <person name="Komaki H."/>
            <person name="Tamura T."/>
            <person name="Hosoyama A."/>
        </authorList>
    </citation>
    <scope>NUCLEOTIDE SEQUENCE [LARGE SCALE GENOMIC DNA]</scope>
    <source>
        <strain evidence="2 3">ATCC 31267</strain>
    </source>
</reference>
<accession>A0A4D4MFV1</accession>
<dbReference type="EMBL" id="BJHY01000001">
    <property type="protein sequence ID" value="GDY70873.1"/>
    <property type="molecule type" value="Genomic_DNA"/>
</dbReference>
<dbReference type="AlphaFoldDB" id="A0A4D4MFV1"/>
<feature type="compositionally biased region" description="Basic and acidic residues" evidence="1">
    <location>
        <begin position="58"/>
        <end position="72"/>
    </location>
</feature>
<evidence type="ECO:0000313" key="3">
    <source>
        <dbReference type="Proteomes" id="UP000299211"/>
    </source>
</evidence>
<dbReference type="Proteomes" id="UP000299211">
    <property type="component" value="Unassembled WGS sequence"/>
</dbReference>
<feature type="region of interest" description="Disordered" evidence="1">
    <location>
        <begin position="31"/>
        <end position="85"/>
    </location>
</feature>
<feature type="compositionally biased region" description="Polar residues" evidence="1">
    <location>
        <begin position="73"/>
        <end position="85"/>
    </location>
</feature>
<proteinExistence type="predicted"/>
<evidence type="ECO:0000256" key="1">
    <source>
        <dbReference type="SAM" id="MobiDB-lite"/>
    </source>
</evidence>